<feature type="compositionally biased region" description="Low complexity" evidence="1">
    <location>
        <begin position="23"/>
        <end position="54"/>
    </location>
</feature>
<evidence type="ECO:0000313" key="2">
    <source>
        <dbReference type="EMBL" id="THD21350.1"/>
    </source>
</evidence>
<reference evidence="2" key="1">
    <citation type="submission" date="2019-03" db="EMBL/GenBank/DDBJ databases">
        <title>Improved annotation for the trematode Fasciola hepatica.</title>
        <authorList>
            <person name="Choi Y.-J."/>
            <person name="Martin J."/>
            <person name="Mitreva M."/>
        </authorList>
    </citation>
    <scope>NUCLEOTIDE SEQUENCE [LARGE SCALE GENOMIC DNA]</scope>
</reference>
<keyword evidence="3" id="KW-1185">Reference proteome</keyword>
<gene>
    <name evidence="2" type="ORF">D915_007777</name>
</gene>
<name>A0A4E0RYB9_FASHE</name>
<evidence type="ECO:0000256" key="1">
    <source>
        <dbReference type="SAM" id="MobiDB-lite"/>
    </source>
</evidence>
<feature type="region of interest" description="Disordered" evidence="1">
    <location>
        <begin position="14"/>
        <end position="54"/>
    </location>
</feature>
<protein>
    <submittedName>
        <fullName evidence="2">Uncharacterized protein</fullName>
    </submittedName>
</protein>
<dbReference type="EMBL" id="JXXN02003629">
    <property type="protein sequence ID" value="THD21350.1"/>
    <property type="molecule type" value="Genomic_DNA"/>
</dbReference>
<evidence type="ECO:0000313" key="3">
    <source>
        <dbReference type="Proteomes" id="UP000230066"/>
    </source>
</evidence>
<dbReference type="Proteomes" id="UP000230066">
    <property type="component" value="Unassembled WGS sequence"/>
</dbReference>
<dbReference type="AlphaFoldDB" id="A0A4E0RYB9"/>
<organism evidence="2 3">
    <name type="scientific">Fasciola hepatica</name>
    <name type="common">Liver fluke</name>
    <dbReference type="NCBI Taxonomy" id="6192"/>
    <lineage>
        <taxon>Eukaryota</taxon>
        <taxon>Metazoa</taxon>
        <taxon>Spiralia</taxon>
        <taxon>Lophotrochozoa</taxon>
        <taxon>Platyhelminthes</taxon>
        <taxon>Trematoda</taxon>
        <taxon>Digenea</taxon>
        <taxon>Plagiorchiida</taxon>
        <taxon>Echinostomata</taxon>
        <taxon>Echinostomatoidea</taxon>
        <taxon>Fasciolidae</taxon>
        <taxon>Fasciola</taxon>
    </lineage>
</organism>
<comment type="caution">
    <text evidence="2">The sequence shown here is derived from an EMBL/GenBank/DDBJ whole genome shotgun (WGS) entry which is preliminary data.</text>
</comment>
<proteinExistence type="predicted"/>
<sequence length="115" mass="11808">MYDGILFRMDASNGSPYMEYGKVTTPPTTAAPGGPTTAPPTTAAPGGPTTAPPTTAAPVGVTTAATLTTAAVETTTTTEILKASTAVTSDAVHLVSRWQMWHIFVSCFVVYSCPV</sequence>
<accession>A0A4E0RYB9</accession>